<dbReference type="SMART" id="SM00388">
    <property type="entry name" value="HisKA"/>
    <property type="match status" value="1"/>
</dbReference>
<protein>
    <recommendedName>
        <fullName evidence="3">histidine kinase</fullName>
        <ecNumber evidence="3">2.7.13.3</ecNumber>
    </recommendedName>
</protein>
<dbReference type="PROSITE" id="PS50109">
    <property type="entry name" value="HIS_KIN"/>
    <property type="match status" value="1"/>
</dbReference>
<keyword evidence="4" id="KW-1003">Cell membrane</keyword>
<dbReference type="CDD" id="cd16922">
    <property type="entry name" value="HATPase_EvgS-ArcB-TorS-like"/>
    <property type="match status" value="1"/>
</dbReference>
<keyword evidence="14" id="KW-1185">Reference proteome</keyword>
<dbReference type="Pfam" id="PF14361">
    <property type="entry name" value="RsbRD_N"/>
    <property type="match status" value="1"/>
</dbReference>
<name>A0A1Z3HHK4_9CYAN</name>
<dbReference type="PANTHER" id="PTHR43711">
    <property type="entry name" value="TWO-COMPONENT HISTIDINE KINASE"/>
    <property type="match status" value="1"/>
</dbReference>
<dbReference type="FunFam" id="3.30.565.10:FF:000023">
    <property type="entry name" value="PAS domain-containing sensor histidine kinase"/>
    <property type="match status" value="1"/>
</dbReference>
<dbReference type="SUPFAM" id="SSF47384">
    <property type="entry name" value="Homodimeric domain of signal transducing histidine kinase"/>
    <property type="match status" value="1"/>
</dbReference>
<keyword evidence="6" id="KW-0808">Transferase</keyword>
<evidence type="ECO:0000256" key="6">
    <source>
        <dbReference type="ARBA" id="ARBA00022679"/>
    </source>
</evidence>
<dbReference type="Proteomes" id="UP000191901">
    <property type="component" value="Chromosome"/>
</dbReference>
<dbReference type="GO" id="GO:0000155">
    <property type="term" value="F:phosphorelay sensor kinase activity"/>
    <property type="evidence" value="ECO:0007669"/>
    <property type="project" value="InterPro"/>
</dbReference>
<keyword evidence="5" id="KW-0597">Phosphoprotein</keyword>
<dbReference type="Gene3D" id="3.30.565.10">
    <property type="entry name" value="Histidine kinase-like ATPase, C-terminal domain"/>
    <property type="match status" value="1"/>
</dbReference>
<keyword evidence="9" id="KW-0067">ATP-binding</keyword>
<dbReference type="OrthoDB" id="568844at2"/>
<dbReference type="EMBL" id="CP021983">
    <property type="protein sequence ID" value="ASC69799.1"/>
    <property type="molecule type" value="Genomic_DNA"/>
</dbReference>
<sequence length="396" mass="44206">MRDLGQSLAEKIDQVVENWINSVHQDTEIESTRKLTHQAIRNSLPEVLQELANLLSHHQLHDGERLERRSLYHGSMRAQQGYDTAEIVREYRLLRQTVLLALDPDLLTGSPAEILSAIRTIDDVLDEIISASLESYIESRLTELRQIQGQLTLTNQELIRLVKAQKESLSFMAHELKNPLNSIIGHSSLLLRQQRKKLKGKDVTTNLDGLERVLRNGRRLLQIINDTLEISRYNEGQVQLNLEPVNVGELIQEIIEDALEPLAVEKNLNLAVDMADAPKEVLTDSLRLQQIVTNLVANAIHYTDEGRVRIACRSLESDGWQITVADTGIGISAADRARIFDPYVQAKPSPQAEGSAGLGLAIVQRIVTLMNGTIEVTSEVGQGSVFTVTLPLLQPE</sequence>
<keyword evidence="7" id="KW-0547">Nucleotide-binding</keyword>
<evidence type="ECO:0000256" key="11">
    <source>
        <dbReference type="ARBA" id="ARBA00023136"/>
    </source>
</evidence>
<dbReference type="STRING" id="1641165.XM38_10970"/>
<evidence type="ECO:0000313" key="14">
    <source>
        <dbReference type="Proteomes" id="UP000191901"/>
    </source>
</evidence>
<evidence type="ECO:0000313" key="13">
    <source>
        <dbReference type="EMBL" id="ASC69799.1"/>
    </source>
</evidence>
<dbReference type="InterPro" id="IPR004358">
    <property type="entry name" value="Sig_transdc_His_kin-like_C"/>
</dbReference>
<dbReference type="CDD" id="cd00082">
    <property type="entry name" value="HisKA"/>
    <property type="match status" value="1"/>
</dbReference>
<dbReference type="InterPro" id="IPR003594">
    <property type="entry name" value="HATPase_dom"/>
</dbReference>
<gene>
    <name evidence="13" type="ORF">XM38_007280</name>
</gene>
<dbReference type="Pfam" id="PF00512">
    <property type="entry name" value="HisKA"/>
    <property type="match status" value="1"/>
</dbReference>
<keyword evidence="10" id="KW-0902">Two-component regulatory system</keyword>
<dbReference type="AlphaFoldDB" id="A0A1Z3HHK4"/>
<evidence type="ECO:0000256" key="5">
    <source>
        <dbReference type="ARBA" id="ARBA00022553"/>
    </source>
</evidence>
<evidence type="ECO:0000256" key="7">
    <source>
        <dbReference type="ARBA" id="ARBA00022741"/>
    </source>
</evidence>
<dbReference type="InterPro" id="IPR003661">
    <property type="entry name" value="HisK_dim/P_dom"/>
</dbReference>
<keyword evidence="8" id="KW-0418">Kinase</keyword>
<evidence type="ECO:0000256" key="10">
    <source>
        <dbReference type="ARBA" id="ARBA00023012"/>
    </source>
</evidence>
<dbReference type="GO" id="GO:0005524">
    <property type="term" value="F:ATP binding"/>
    <property type="evidence" value="ECO:0007669"/>
    <property type="project" value="UniProtKB-KW"/>
</dbReference>
<dbReference type="Pfam" id="PF02518">
    <property type="entry name" value="HATPase_c"/>
    <property type="match status" value="1"/>
</dbReference>
<dbReference type="Gene3D" id="1.10.287.130">
    <property type="match status" value="1"/>
</dbReference>
<dbReference type="SUPFAM" id="SSF55874">
    <property type="entry name" value="ATPase domain of HSP90 chaperone/DNA topoisomerase II/histidine kinase"/>
    <property type="match status" value="1"/>
</dbReference>
<dbReference type="InterPro" id="IPR036890">
    <property type="entry name" value="HATPase_C_sf"/>
</dbReference>
<dbReference type="InterPro" id="IPR050736">
    <property type="entry name" value="Sensor_HK_Regulatory"/>
</dbReference>
<dbReference type="KEGG" id="hhg:XM38_007280"/>
<dbReference type="InterPro" id="IPR025751">
    <property type="entry name" value="RsbRD_N_dom"/>
</dbReference>
<evidence type="ECO:0000256" key="3">
    <source>
        <dbReference type="ARBA" id="ARBA00012438"/>
    </source>
</evidence>
<feature type="domain" description="Histidine kinase" evidence="12">
    <location>
        <begin position="171"/>
        <end position="394"/>
    </location>
</feature>
<proteinExistence type="predicted"/>
<dbReference type="EC" id="2.7.13.3" evidence="3"/>
<dbReference type="RefSeq" id="WP_080808918.1">
    <property type="nucleotide sequence ID" value="NZ_CP021983.2"/>
</dbReference>
<evidence type="ECO:0000256" key="1">
    <source>
        <dbReference type="ARBA" id="ARBA00000085"/>
    </source>
</evidence>
<dbReference type="InterPro" id="IPR036097">
    <property type="entry name" value="HisK_dim/P_sf"/>
</dbReference>
<reference evidence="13 14" key="1">
    <citation type="journal article" date="2016" name="Biochim. Biophys. Acta">
        <title>Characterization of red-shifted phycobilisomes isolated from the chlorophyll f-containing cyanobacterium Halomicronema hongdechloris.</title>
        <authorList>
            <person name="Li Y."/>
            <person name="Lin Y."/>
            <person name="Garvey C.J."/>
            <person name="Birch D."/>
            <person name="Corkery R.W."/>
            <person name="Loughlin P.C."/>
            <person name="Scheer H."/>
            <person name="Willows R.D."/>
            <person name="Chen M."/>
        </authorList>
    </citation>
    <scope>NUCLEOTIDE SEQUENCE [LARGE SCALE GENOMIC DNA]</scope>
    <source>
        <strain evidence="13 14">C2206</strain>
    </source>
</reference>
<keyword evidence="11" id="KW-0472">Membrane</keyword>
<comment type="catalytic activity">
    <reaction evidence="1">
        <text>ATP + protein L-histidine = ADP + protein N-phospho-L-histidine.</text>
        <dbReference type="EC" id="2.7.13.3"/>
    </reaction>
</comment>
<dbReference type="PANTHER" id="PTHR43711:SF26">
    <property type="entry name" value="SENSOR HISTIDINE KINASE RCSC"/>
    <property type="match status" value="1"/>
</dbReference>
<evidence type="ECO:0000259" key="12">
    <source>
        <dbReference type="PROSITE" id="PS50109"/>
    </source>
</evidence>
<evidence type="ECO:0000256" key="2">
    <source>
        <dbReference type="ARBA" id="ARBA00004236"/>
    </source>
</evidence>
<dbReference type="GO" id="GO:0005886">
    <property type="term" value="C:plasma membrane"/>
    <property type="evidence" value="ECO:0007669"/>
    <property type="project" value="UniProtKB-SubCell"/>
</dbReference>
<comment type="subcellular location">
    <subcellularLocation>
        <location evidence="2">Cell membrane</location>
    </subcellularLocation>
</comment>
<evidence type="ECO:0000256" key="9">
    <source>
        <dbReference type="ARBA" id="ARBA00022840"/>
    </source>
</evidence>
<accession>A0A1Z3HHK4</accession>
<evidence type="ECO:0000256" key="4">
    <source>
        <dbReference type="ARBA" id="ARBA00022475"/>
    </source>
</evidence>
<evidence type="ECO:0000256" key="8">
    <source>
        <dbReference type="ARBA" id="ARBA00022777"/>
    </source>
</evidence>
<dbReference type="SMART" id="SM00387">
    <property type="entry name" value="HATPase_c"/>
    <property type="match status" value="1"/>
</dbReference>
<dbReference type="PRINTS" id="PR00344">
    <property type="entry name" value="BCTRLSENSOR"/>
</dbReference>
<dbReference type="InterPro" id="IPR005467">
    <property type="entry name" value="His_kinase_dom"/>
</dbReference>
<organism evidence="13 14">
    <name type="scientific">Halomicronema hongdechloris C2206</name>
    <dbReference type="NCBI Taxonomy" id="1641165"/>
    <lineage>
        <taxon>Bacteria</taxon>
        <taxon>Bacillati</taxon>
        <taxon>Cyanobacteriota</taxon>
        <taxon>Cyanophyceae</taxon>
        <taxon>Nodosilineales</taxon>
        <taxon>Nodosilineaceae</taxon>
        <taxon>Halomicronema</taxon>
    </lineage>
</organism>